<dbReference type="Proteomes" id="UP000501128">
    <property type="component" value="Chromosome"/>
</dbReference>
<reference evidence="1 2" key="1">
    <citation type="submission" date="2020-04" db="EMBL/GenBank/DDBJ databases">
        <title>Genome sequencing of novel species.</title>
        <authorList>
            <person name="Heo J."/>
            <person name="Kim S.-J."/>
            <person name="Kim J.-S."/>
            <person name="Hong S.-B."/>
            <person name="Kwon S.-W."/>
        </authorList>
    </citation>
    <scope>NUCLEOTIDE SEQUENCE [LARGE SCALE GENOMIC DNA]</scope>
    <source>
        <strain evidence="1 2">CJU-R4</strain>
    </source>
</reference>
<dbReference type="AlphaFoldDB" id="A0A7L5DW82"/>
<evidence type="ECO:0000313" key="2">
    <source>
        <dbReference type="Proteomes" id="UP000501128"/>
    </source>
</evidence>
<accession>A0A7L5DW82</accession>
<evidence type="ECO:0000313" key="1">
    <source>
        <dbReference type="EMBL" id="QJD80237.1"/>
    </source>
</evidence>
<proteinExistence type="predicted"/>
<dbReference type="RefSeq" id="WP_169552196.1">
    <property type="nucleotide sequence ID" value="NZ_CP051677.1"/>
</dbReference>
<dbReference type="Pfam" id="PF24716">
    <property type="entry name" value="WapI"/>
    <property type="match status" value="1"/>
</dbReference>
<protein>
    <submittedName>
        <fullName evidence="1">Uncharacterized protein</fullName>
    </submittedName>
</protein>
<keyword evidence="2" id="KW-1185">Reference proteome</keyword>
<dbReference type="KEGG" id="srho:HH216_18795"/>
<organism evidence="1 2">
    <name type="scientific">Spirosoma rhododendri</name>
    <dbReference type="NCBI Taxonomy" id="2728024"/>
    <lineage>
        <taxon>Bacteria</taxon>
        <taxon>Pseudomonadati</taxon>
        <taxon>Bacteroidota</taxon>
        <taxon>Cytophagia</taxon>
        <taxon>Cytophagales</taxon>
        <taxon>Cytophagaceae</taxon>
        <taxon>Spirosoma</taxon>
    </lineage>
</organism>
<gene>
    <name evidence="1" type="ORF">HH216_18795</name>
</gene>
<sequence length="144" mass="16415">MRLTGNQSFFELQLIGVQYGQQANDPPLLEVAVRSGWHQRRSAGIGTLLHTNEVVHLIDWLRQAGKPHTLIPRLLFSDASLAFDCVTADVDECLLQVKLDQELTPAWHLNSLLPFWIPLLTKRQAIFQAADELQQQFYRLVGKE</sequence>
<name>A0A7L5DW82_9BACT</name>
<dbReference type="InterPro" id="IPR056510">
    <property type="entry name" value="WapI"/>
</dbReference>
<dbReference type="EMBL" id="CP051677">
    <property type="protein sequence ID" value="QJD80237.1"/>
    <property type="molecule type" value="Genomic_DNA"/>
</dbReference>